<protein>
    <submittedName>
        <fullName evidence="4">HsdR1</fullName>
        <ecNumber evidence="4">3.1.21.3</ecNumber>
    </submittedName>
</protein>
<dbReference type="SUPFAM" id="SSF52540">
    <property type="entry name" value="P-loop containing nucleoside triphosphate hydrolases"/>
    <property type="match status" value="2"/>
</dbReference>
<dbReference type="Gene3D" id="3.40.50.300">
    <property type="entry name" value="P-loop containing nucleotide triphosphate hydrolases"/>
    <property type="match status" value="2"/>
</dbReference>
<dbReference type="Pfam" id="PF00271">
    <property type="entry name" value="Helicase_C"/>
    <property type="match status" value="1"/>
</dbReference>
<dbReference type="GO" id="GO:0003677">
    <property type="term" value="F:DNA binding"/>
    <property type="evidence" value="ECO:0007669"/>
    <property type="project" value="UniProtKB-KW"/>
</dbReference>
<dbReference type="PANTHER" id="PTHR47396">
    <property type="entry name" value="TYPE I RESTRICTION ENZYME ECOKI R PROTEIN"/>
    <property type="match status" value="1"/>
</dbReference>
<keyword evidence="5" id="KW-1185">Reference proteome</keyword>
<evidence type="ECO:0000256" key="1">
    <source>
        <dbReference type="SAM" id="Coils"/>
    </source>
</evidence>
<dbReference type="GO" id="GO:0009307">
    <property type="term" value="P:DNA restriction-modification system"/>
    <property type="evidence" value="ECO:0007669"/>
    <property type="project" value="UniProtKB-KW"/>
</dbReference>
<keyword evidence="1" id="KW-0175">Coiled coil</keyword>
<dbReference type="EMBL" id="CP001087">
    <property type="protein sequence ID" value="ACN14577.1"/>
    <property type="molecule type" value="Genomic_DNA"/>
</dbReference>
<dbReference type="Pfam" id="PF04313">
    <property type="entry name" value="HSDR_N"/>
    <property type="match status" value="1"/>
</dbReference>
<keyword evidence="4" id="KW-0378">Hydrolase</keyword>
<dbReference type="InterPro" id="IPR007409">
    <property type="entry name" value="Restrct_endonuc_type1_HsdR_N"/>
</dbReference>
<dbReference type="PANTHER" id="PTHR47396:SF1">
    <property type="entry name" value="ATP-DEPENDENT HELICASE IRC3-RELATED"/>
    <property type="match status" value="1"/>
</dbReference>
<dbReference type="InterPro" id="IPR050742">
    <property type="entry name" value="Helicase_Restrict-Modif_Enz"/>
</dbReference>
<dbReference type="PROSITE" id="PS51192">
    <property type="entry name" value="HELICASE_ATP_BIND_1"/>
    <property type="match status" value="1"/>
</dbReference>
<dbReference type="InterPro" id="IPR025285">
    <property type="entry name" value="DUF4145"/>
</dbReference>
<organism evidence="4 5">
    <name type="scientific">Desulforapulum autotrophicum (strain ATCC 43914 / DSM 3382 / VKM B-1955 / HRM2)</name>
    <name type="common">Desulfobacterium autotrophicum</name>
    <dbReference type="NCBI Taxonomy" id="177437"/>
    <lineage>
        <taxon>Bacteria</taxon>
        <taxon>Pseudomonadati</taxon>
        <taxon>Thermodesulfobacteriota</taxon>
        <taxon>Desulfobacteria</taxon>
        <taxon>Desulfobacterales</taxon>
        <taxon>Desulfobacteraceae</taxon>
        <taxon>Desulforapulum</taxon>
    </lineage>
</organism>
<evidence type="ECO:0000313" key="4">
    <source>
        <dbReference type="EMBL" id="ACN14577.1"/>
    </source>
</evidence>
<dbReference type="AlphaFoldDB" id="C0Q9L3"/>
<evidence type="ECO:0000259" key="2">
    <source>
        <dbReference type="PROSITE" id="PS51192"/>
    </source>
</evidence>
<dbReference type="GO" id="GO:0009035">
    <property type="term" value="F:type I site-specific deoxyribonuclease activity"/>
    <property type="evidence" value="ECO:0007669"/>
    <property type="project" value="UniProtKB-EC"/>
</dbReference>
<dbReference type="PROSITE" id="PS51194">
    <property type="entry name" value="HELICASE_CTER"/>
    <property type="match status" value="1"/>
</dbReference>
<dbReference type="InterPro" id="IPR013670">
    <property type="entry name" value="EcoEI_R_C_dom"/>
</dbReference>
<dbReference type="REBASE" id="20392">
    <property type="entry name" value="DauHRMORF14690P"/>
</dbReference>
<dbReference type="STRING" id="177437.HRM2_14680"/>
<dbReference type="Pfam" id="PF04851">
    <property type="entry name" value="ResIII"/>
    <property type="match status" value="1"/>
</dbReference>
<dbReference type="CDD" id="cd18032">
    <property type="entry name" value="DEXHc_RE_I_III_res"/>
    <property type="match status" value="1"/>
</dbReference>
<dbReference type="InterPro" id="IPR006935">
    <property type="entry name" value="Helicase/UvrB_N"/>
</dbReference>
<dbReference type="InterPro" id="IPR027417">
    <property type="entry name" value="P-loop_NTPase"/>
</dbReference>
<dbReference type="EC" id="3.1.21.3" evidence="4"/>
<proteinExistence type="predicted"/>
<dbReference type="GO" id="GO:0005829">
    <property type="term" value="C:cytosol"/>
    <property type="evidence" value="ECO:0007669"/>
    <property type="project" value="TreeGrafter"/>
</dbReference>
<dbReference type="HOGENOM" id="CLU_009326_0_0_7"/>
<dbReference type="InterPro" id="IPR001650">
    <property type="entry name" value="Helicase_C-like"/>
</dbReference>
<dbReference type="KEGG" id="dat:HRM2_14680"/>
<evidence type="ECO:0000259" key="3">
    <source>
        <dbReference type="PROSITE" id="PS51194"/>
    </source>
</evidence>
<gene>
    <name evidence="4" type="primary">hsdR1</name>
    <name evidence="4" type="ordered locus">HRM2_14680</name>
</gene>
<feature type="domain" description="Helicase ATP-binding" evidence="2">
    <location>
        <begin position="371"/>
        <end position="522"/>
    </location>
</feature>
<dbReference type="eggNOG" id="COG4096">
    <property type="taxonomic scope" value="Bacteria"/>
</dbReference>
<name>C0Q9L3_DESAH</name>
<dbReference type="Proteomes" id="UP000000442">
    <property type="component" value="Chromosome"/>
</dbReference>
<dbReference type="Pfam" id="PF13643">
    <property type="entry name" value="DUF4145"/>
    <property type="match status" value="1"/>
</dbReference>
<reference evidence="4 5" key="1">
    <citation type="journal article" date="2009" name="Environ. Microbiol.">
        <title>Genome sequence of Desulfobacterium autotrophicum HRM2, a marine sulfate reducer oxidizing organic carbon completely to carbon dioxide.</title>
        <authorList>
            <person name="Strittmatter A.W."/>
            <person name="Liesegang H."/>
            <person name="Rabus R."/>
            <person name="Decker I."/>
            <person name="Amann J."/>
            <person name="Andres S."/>
            <person name="Henne A."/>
            <person name="Fricke W.F."/>
            <person name="Martinez-Arias R."/>
            <person name="Bartels D."/>
            <person name="Goesmann A."/>
            <person name="Krause L."/>
            <person name="Puehler A."/>
            <person name="Klenk H.P."/>
            <person name="Richter M."/>
            <person name="Schuler M."/>
            <person name="Gloeckner F.O."/>
            <person name="Meyerdierks A."/>
            <person name="Gottschalk G."/>
            <person name="Amann R."/>
        </authorList>
    </citation>
    <scope>NUCLEOTIDE SEQUENCE [LARGE SCALE GENOMIC DNA]</scope>
    <source>
        <strain evidence="5">ATCC 43914 / DSM 3382 / HRM2</strain>
    </source>
</reference>
<dbReference type="CDD" id="cd18799">
    <property type="entry name" value="SF2_C_EcoAI-like"/>
    <property type="match status" value="1"/>
</dbReference>
<dbReference type="Gene3D" id="3.90.1570.30">
    <property type="match status" value="1"/>
</dbReference>
<dbReference type="GO" id="GO:0005524">
    <property type="term" value="F:ATP binding"/>
    <property type="evidence" value="ECO:0007669"/>
    <property type="project" value="UniProtKB-KW"/>
</dbReference>
<feature type="domain" description="Helicase C-terminal" evidence="3">
    <location>
        <begin position="598"/>
        <end position="778"/>
    </location>
</feature>
<sequence length="1132" mass="129514">MDNLIMKSTNFEVLRDIWPELASLGGFAENYSYTDPSSALVKLRTFVESLVDRIYRFYELPRPYQPSLNDLLNNHVFKAAVPPVILNTLHIIRKSGNKAAHGADISQNEALKLVKDAHHLSRWFYVFTGGAQEDWNDFQEPGKPETISVKNKKRDFEELAVKEAQLQAVLEELKVSTAKIEAAEKKAGELEKLKAAGQKAADSLEFDEEMTRQRLIDCQLVDAGWDVAPEGKDTEEVTQEEEVQGQPTKTGVGYADYVLWDNNGKPLAIIEAKKTSVSAEKGRKQAQLYADGLEKTYGQRPVIFYTNGFEIFIWDDAQNYPPRQLFGFYSKDSLQYLIFQRKYQKDLASLDSSAEIAGRLYQLEAIKRVSERFSEKHRKALIVQATGTGKTRVSIALTDLLIRAGWVKRVLFLCDRKELRRQAKNAFNDFISEPMTIVSARTAKDRNKRIYLGTYPAVSKIFQTFDTGFFDLIIADESHRSIYNRYRDIFTYFDALQVGLTATPVDYISRNTFKLFGCSEQNPTAYYSLGKGVEEGYLAPYEVYTHTTKFLRSGIKYKDLTDEQRQQLEDDGEDPKAFNFDAAQVDKQVFNKETNRMILRNLMENGIREETGQFPGKTIVFARSHDHAVLLAELFDEIYPQYGGKFCQVIDNYDPRAEQLIDDFKEGTRQKDDLTIAISVDMLDTGIDIPQIVNLVFAKPVKSKVKFWQMIGRGTRLSPDLFGPGKDKTVFRIFDHWGNFEYFEEKFKKSEPKASKSLMQQVFETRVSLADKALKESEIAFFDDMIHLIQKDIFSLPEKTIAVREKWREKKKLENMDTLKGFSPATFASLKKDIAPLMQWVDIRGHADACRFDQLIGQLQIEKLKQSALFDNLKGELLNRIGQLRMNLNQVKEKAEVIKRVKDKAFWDTITLEELEEIRIDLRDIMQFRDKGPVQPNPEPYLIDIEDSDEIMEEKTPYVAEVEMAAYKKRVEEALLGIFDKNNTLQKIKTGQSVSKKDLDSLVSLVLTQNPDVDFNLLAEFYPENARSLDFIIRSIIGMDAGAVQQRFEAFAVKNSGLSARQVSFLRMLQNHIAKYGSIEIDNLYEAPFTTLASDGIDGVFKDGSQVDDIISILETFQPHVQDVLTDENRPN</sequence>
<accession>C0Q9L3</accession>
<dbReference type="Pfam" id="PF08463">
    <property type="entry name" value="EcoEI_R_C"/>
    <property type="match status" value="1"/>
</dbReference>
<dbReference type="InterPro" id="IPR014001">
    <property type="entry name" value="Helicase_ATP-bd"/>
</dbReference>
<dbReference type="SMART" id="SM00487">
    <property type="entry name" value="DEXDc"/>
    <property type="match status" value="1"/>
</dbReference>
<evidence type="ECO:0000313" key="5">
    <source>
        <dbReference type="Proteomes" id="UP000000442"/>
    </source>
</evidence>
<feature type="coiled-coil region" evidence="1">
    <location>
        <begin position="166"/>
        <end position="200"/>
    </location>
</feature>